<protein>
    <submittedName>
        <fullName evidence="2">Uncharacterized protein</fullName>
    </submittedName>
</protein>
<reference evidence="2" key="1">
    <citation type="submission" date="2009-01" db="EMBL/GenBank/DDBJ databases">
        <title>Complete sequence of chromosome of Francisella philomiragia subsp. philomiragia ATCC 25017.</title>
        <authorList>
            <consortium name="US DOE Joint Genome Institute"/>
            <person name="Copeland A."/>
            <person name="Lucas S."/>
            <person name="Lapidus A."/>
            <person name="Barry K."/>
            <person name="Detter J.C."/>
            <person name="Glavina del Rio T."/>
            <person name="Hammon N."/>
            <person name="Israni S."/>
            <person name="Dalin E."/>
            <person name="Tice H."/>
            <person name="Pitluck S."/>
            <person name="Chain P."/>
            <person name="Malfatti S."/>
            <person name="Shin M."/>
            <person name="Vergez L."/>
            <person name="Schmutz J."/>
            <person name="Larimer F."/>
            <person name="Land M."/>
            <person name="Hauser L."/>
            <person name="Richardson P."/>
        </authorList>
    </citation>
    <scope>NUCLEOTIDE SEQUENCE</scope>
    <source>
        <strain evidence="2">ATCC 25017</strain>
    </source>
</reference>
<gene>
    <name evidence="2" type="ordered locus">Fphi_1119</name>
</gene>
<feature type="transmembrane region" description="Helical" evidence="1">
    <location>
        <begin position="6"/>
        <end position="31"/>
    </location>
</feature>
<dbReference type="AlphaFoldDB" id="B0TX85"/>
<evidence type="ECO:0000256" key="1">
    <source>
        <dbReference type="SAM" id="Phobius"/>
    </source>
</evidence>
<dbReference type="EMBL" id="CP000937">
    <property type="protein sequence ID" value="ABZ87343.1"/>
    <property type="molecule type" value="Genomic_DNA"/>
</dbReference>
<feature type="transmembrane region" description="Helical" evidence="1">
    <location>
        <begin position="43"/>
        <end position="65"/>
    </location>
</feature>
<keyword evidence="1" id="KW-1133">Transmembrane helix</keyword>
<keyword evidence="1" id="KW-0472">Membrane</keyword>
<sequence length="394" mass="46122">MILVYILFILYFVPVILAMTGLEVGIAKIFFKDKTERKVGRSFPLTLYIFGAIAFWVTASFLLFFQKGLISYFNLGDHQFIFNAYILSGVLCYAGYLSLNSENYDKENPTIYSRTAMFVYLLVSSIIILSVFIFFGLSLIGFASSAQRAADILDILIYLCVIIFVIVYGWYLINRFCARYFSMAKILKVNMIVFIIYFIATPAYLYGTKFYTEYKQRYTTYEVFVETVRLGGKVFSIKVSGNYLESRYIQAFCKDNICDNQGDFSIELPVESVNQNLEYKYSYIGIDNLSLDNREKNKKVIHDLSEFILSIKNHNYDYRWEKDKNRIYCIDQQEHTRCLFTQYIKTVKNCDLRIVSAIDIKDSNLLKIEDIYSFEYIFSQLQLIKNKILDNKEL</sequence>
<dbReference type="KEGG" id="fph:Fphi_1119"/>
<feature type="transmembrane region" description="Helical" evidence="1">
    <location>
        <begin position="119"/>
        <end position="143"/>
    </location>
</feature>
<proteinExistence type="predicted"/>
<dbReference type="HOGENOM" id="CLU_699709_0_0_6"/>
<evidence type="ECO:0000313" key="2">
    <source>
        <dbReference type="EMBL" id="ABZ87343.1"/>
    </source>
</evidence>
<feature type="transmembrane region" description="Helical" evidence="1">
    <location>
        <begin position="80"/>
        <end position="99"/>
    </location>
</feature>
<keyword evidence="1" id="KW-0812">Transmembrane</keyword>
<organism evidence="2">
    <name type="scientific">Francisella philomiragia subsp. philomiragia (strain ATCC 25017 / CCUG 19701 / FSC 153 / O#319-036)</name>
    <dbReference type="NCBI Taxonomy" id="484022"/>
    <lineage>
        <taxon>Bacteria</taxon>
        <taxon>Pseudomonadati</taxon>
        <taxon>Pseudomonadota</taxon>
        <taxon>Gammaproteobacteria</taxon>
        <taxon>Thiotrichales</taxon>
        <taxon>Francisellaceae</taxon>
        <taxon>Francisella</taxon>
    </lineage>
</organism>
<feature type="transmembrane region" description="Helical" evidence="1">
    <location>
        <begin position="186"/>
        <end position="207"/>
    </location>
</feature>
<name>B0TX85_FRAP2</name>
<accession>B0TX85</accession>
<feature type="transmembrane region" description="Helical" evidence="1">
    <location>
        <begin position="155"/>
        <end position="174"/>
    </location>
</feature>